<dbReference type="Gene3D" id="3.40.50.150">
    <property type="entry name" value="Vaccinia Virus protein VP39"/>
    <property type="match status" value="1"/>
</dbReference>
<reference evidence="2 3" key="1">
    <citation type="journal article" date="2015" name="Int. J. Syst. Evol. Microbiol.">
        <title>Description of Sphingopyxis fribergensis sp. nov. - a soil bacterium with the ability to degrade styrene and phenylacetic acid.</title>
        <authorList>
            <person name="Oelschlagel M."/>
            <person name="Ruckert C."/>
            <person name="Kalinowski J."/>
            <person name="Schmidt G."/>
            <person name="Schlomann M."/>
            <person name="Tischler D."/>
        </authorList>
    </citation>
    <scope>NUCLEOTIDE SEQUENCE [LARGE SCALE GENOMIC DNA]</scope>
    <source>
        <strain evidence="2 3">Kp5.2</strain>
    </source>
</reference>
<dbReference type="InterPro" id="IPR029063">
    <property type="entry name" value="SAM-dependent_MTases_sf"/>
</dbReference>
<dbReference type="HOGENOM" id="CLU_062440_3_1_5"/>
<dbReference type="SUPFAM" id="SSF53335">
    <property type="entry name" value="S-adenosyl-L-methionine-dependent methyltransferases"/>
    <property type="match status" value="1"/>
</dbReference>
<gene>
    <name evidence="2" type="ORF">SKP52_14135</name>
</gene>
<dbReference type="Proteomes" id="UP000030907">
    <property type="component" value="Chromosome"/>
</dbReference>
<dbReference type="STRING" id="1515612.SKP52_14135"/>
<keyword evidence="3" id="KW-1185">Reference proteome</keyword>
<dbReference type="CDD" id="cd02440">
    <property type="entry name" value="AdoMet_MTases"/>
    <property type="match status" value="1"/>
</dbReference>
<feature type="domain" description="Methyltransferase" evidence="1">
    <location>
        <begin position="41"/>
        <end position="154"/>
    </location>
</feature>
<dbReference type="PANTHER" id="PTHR43861">
    <property type="entry name" value="TRANS-ACONITATE 2-METHYLTRANSFERASE-RELATED"/>
    <property type="match status" value="1"/>
</dbReference>
<dbReference type="AlphaFoldDB" id="A0A0A7PPA0"/>
<name>A0A0A7PPA0_9SPHN</name>
<dbReference type="RefSeq" id="WP_039575630.1">
    <property type="nucleotide sequence ID" value="NZ_CP009122.1"/>
</dbReference>
<dbReference type="InterPro" id="IPR025714">
    <property type="entry name" value="Methyltranfer_dom"/>
</dbReference>
<evidence type="ECO:0000313" key="3">
    <source>
        <dbReference type="Proteomes" id="UP000030907"/>
    </source>
</evidence>
<dbReference type="KEGG" id="sphk:SKP52_14135"/>
<dbReference type="EMBL" id="CP009122">
    <property type="protein sequence ID" value="AJA09712.1"/>
    <property type="molecule type" value="Genomic_DNA"/>
</dbReference>
<evidence type="ECO:0000259" key="1">
    <source>
        <dbReference type="Pfam" id="PF13847"/>
    </source>
</evidence>
<dbReference type="Pfam" id="PF13847">
    <property type="entry name" value="Methyltransf_31"/>
    <property type="match status" value="1"/>
</dbReference>
<evidence type="ECO:0000313" key="2">
    <source>
        <dbReference type="EMBL" id="AJA09712.1"/>
    </source>
</evidence>
<accession>A0A0A7PPA0</accession>
<organism evidence="2 3">
    <name type="scientific">Sphingopyxis fribergensis</name>
    <dbReference type="NCBI Taxonomy" id="1515612"/>
    <lineage>
        <taxon>Bacteria</taxon>
        <taxon>Pseudomonadati</taxon>
        <taxon>Pseudomonadota</taxon>
        <taxon>Alphaproteobacteria</taxon>
        <taxon>Sphingomonadales</taxon>
        <taxon>Sphingomonadaceae</taxon>
        <taxon>Sphingopyxis</taxon>
    </lineage>
</organism>
<sequence length="262" mass="28977">MSKYALKVGQSAVERLAVLDEIHAVTSSHILSGVSLPAPSRILDVGCGVGHTTIRLARHFGSQAHVVGIDREPSQIDTSKRENPSPNIEYRVGDLKDYLEQLSGYDLIYGRFVFGHNRDCIDLLGRIFANMRSGARLIFEEPDIGTARTLVGTGIIEEVEDLYRKLGDSLGQNFSSSLNLASEAVALDSAAEIRFVQPVISRPRYKQLYLLGLKEVRGKYISQGIADELALDDIERRLEREVNDPSSLIATARLIQISLRKS</sequence>
<proteinExistence type="predicted"/>
<protein>
    <recommendedName>
        <fullName evidence="1">Methyltransferase domain-containing protein</fullName>
    </recommendedName>
</protein>